<keyword evidence="2" id="KW-1185">Reference proteome</keyword>
<dbReference type="RefSeq" id="WP_168133103.1">
    <property type="nucleotide sequence ID" value="NZ_JAAVJH010000002.1"/>
</dbReference>
<dbReference type="SUPFAM" id="SSF51126">
    <property type="entry name" value="Pectin lyase-like"/>
    <property type="match status" value="1"/>
</dbReference>
<dbReference type="Proteomes" id="UP000732399">
    <property type="component" value="Unassembled WGS sequence"/>
</dbReference>
<comment type="caution">
    <text evidence="1">The sequence shown here is derived from an EMBL/GenBank/DDBJ whole genome shotgun (WGS) entry which is preliminary data.</text>
</comment>
<evidence type="ECO:0000313" key="2">
    <source>
        <dbReference type="Proteomes" id="UP000732399"/>
    </source>
</evidence>
<sequence>MTLVGRRDVLIRGGCAVAASSGGLAVSSCDTMAAPSGGDDFAPIQDAIERLRRRGGGTVRCVAGATYRCRRAPVVLDRVTLDLNGATLVLELSGGNDQGVRLRSHAVLRNGTVTVRSQGKPSLQGGAHAPVCVGPLYGEGGTSAQPSPDEGVSDWIIADLTLSTDKRVPVEGGVMGGVAIQVMGGATRGRIERIVVPDSTTMVGAIHLDWGAVGELQASDDADGMTWTRRAFDEGRVWTTHPSDIAVRDIQVGRLTGSGVRPEPGTGAIRLSGCHDVKVSGVRAKATSGNFLRHTAGDLGFEFAQGSRKLAGNVFLDCVVGESRGRLFTSDSLADNVHRATTRGYHARIDPLYRTDVRFEHVTGFGAGEQPGGVFVHQFGGRAVGCRAVGFSVGFHCDAGAREVSFYDCTAIQNVETGFLVENVADPPRDCRLVASIATQNGVGRPRMANIVVGASIATVIDGGTIGRASGAEPSFGIRIKERRDGCLDASIVNQPLIQSHAPGGAAIQASSREGWGAVKLFTGARYGAAVIRRWLGLAMVPIQIEEDGTRLIAVERGYLGRRSSFGAATDHYLEVTSVGDVADKR</sequence>
<dbReference type="InterPro" id="IPR012334">
    <property type="entry name" value="Pectin_lyas_fold"/>
</dbReference>
<dbReference type="InterPro" id="IPR011050">
    <property type="entry name" value="Pectin_lyase_fold/virulence"/>
</dbReference>
<reference evidence="1 2" key="1">
    <citation type="submission" date="2020-03" db="EMBL/GenBank/DDBJ databases">
        <authorList>
            <person name="Wang L."/>
            <person name="He N."/>
            <person name="Li Y."/>
            <person name="Fang Y."/>
            <person name="Zhang F."/>
        </authorList>
    </citation>
    <scope>NUCLEOTIDE SEQUENCE [LARGE SCALE GENOMIC DNA]</scope>
    <source>
        <strain evidence="1 2">36D10-4-7</strain>
    </source>
</reference>
<organism evidence="1 2">
    <name type="scientific">Sphingomonas corticis</name>
    <dbReference type="NCBI Taxonomy" id="2722791"/>
    <lineage>
        <taxon>Bacteria</taxon>
        <taxon>Pseudomonadati</taxon>
        <taxon>Pseudomonadota</taxon>
        <taxon>Alphaproteobacteria</taxon>
        <taxon>Sphingomonadales</taxon>
        <taxon>Sphingomonadaceae</taxon>
        <taxon>Sphingomonas</taxon>
    </lineage>
</organism>
<dbReference type="Gene3D" id="2.160.20.10">
    <property type="entry name" value="Single-stranded right-handed beta-helix, Pectin lyase-like"/>
    <property type="match status" value="1"/>
</dbReference>
<accession>A0ABX1CL15</accession>
<dbReference type="EMBL" id="JAAVJH010000002">
    <property type="protein sequence ID" value="NJR77546.1"/>
    <property type="molecule type" value="Genomic_DNA"/>
</dbReference>
<proteinExistence type="predicted"/>
<evidence type="ECO:0000313" key="1">
    <source>
        <dbReference type="EMBL" id="NJR77546.1"/>
    </source>
</evidence>
<evidence type="ECO:0008006" key="3">
    <source>
        <dbReference type="Google" id="ProtNLM"/>
    </source>
</evidence>
<name>A0ABX1CL15_9SPHN</name>
<dbReference type="PROSITE" id="PS51257">
    <property type="entry name" value="PROKAR_LIPOPROTEIN"/>
    <property type="match status" value="1"/>
</dbReference>
<gene>
    <name evidence="1" type="ORF">HBH26_02815</name>
</gene>
<protein>
    <recommendedName>
        <fullName evidence="3">Right-handed parallel beta-helix repeat-containing protein</fullName>
    </recommendedName>
</protein>